<name>A0AAW9CTB8_BURTH</name>
<evidence type="ECO:0000313" key="2">
    <source>
        <dbReference type="Proteomes" id="UP001272137"/>
    </source>
</evidence>
<sequence length="48" mass="5277">MLPISATASQRSMPFALSRYFPDFRDSASSRPVQPISGAQYLKRLSSG</sequence>
<reference evidence="1" key="1">
    <citation type="submission" date="2018-08" db="EMBL/GenBank/DDBJ databases">
        <title>Identification of Burkholderia cepacia strains that express a Burkholderia pseudomallei-like capsular polysaccharide.</title>
        <authorList>
            <person name="Burtnick M.N."/>
            <person name="Vongsouvath M."/>
            <person name="Newton P."/>
            <person name="Wuthiekanun V."/>
            <person name="Limmathurotsakul D."/>
            <person name="Brett P.J."/>
            <person name="Chantratita N."/>
            <person name="Dance D.A."/>
        </authorList>
    </citation>
    <scope>NUCLEOTIDE SEQUENCE</scope>
    <source>
        <strain evidence="1">SBXCC001</strain>
    </source>
</reference>
<accession>A0AAW9CTB8</accession>
<comment type="caution">
    <text evidence="1">The sequence shown here is derived from an EMBL/GenBank/DDBJ whole genome shotgun (WGS) entry which is preliminary data.</text>
</comment>
<dbReference type="AlphaFoldDB" id="A0AAW9CTB8"/>
<dbReference type="EMBL" id="QXCT01000002">
    <property type="protein sequence ID" value="MDW9254138.1"/>
    <property type="molecule type" value="Genomic_DNA"/>
</dbReference>
<organism evidence="1 2">
    <name type="scientific">Burkholderia thailandensis</name>
    <dbReference type="NCBI Taxonomy" id="57975"/>
    <lineage>
        <taxon>Bacteria</taxon>
        <taxon>Pseudomonadati</taxon>
        <taxon>Pseudomonadota</taxon>
        <taxon>Betaproteobacteria</taxon>
        <taxon>Burkholderiales</taxon>
        <taxon>Burkholderiaceae</taxon>
        <taxon>Burkholderia</taxon>
        <taxon>pseudomallei group</taxon>
    </lineage>
</organism>
<gene>
    <name evidence="1" type="ORF">C7S16_1287</name>
</gene>
<protein>
    <submittedName>
        <fullName evidence="1">Uncharacterized protein</fullName>
    </submittedName>
</protein>
<dbReference type="Proteomes" id="UP001272137">
    <property type="component" value="Unassembled WGS sequence"/>
</dbReference>
<proteinExistence type="predicted"/>
<evidence type="ECO:0000313" key="1">
    <source>
        <dbReference type="EMBL" id="MDW9254138.1"/>
    </source>
</evidence>